<reference evidence="2" key="1">
    <citation type="journal article" date="2020" name="New Phytol.">
        <title>Comparative genomics reveals dynamic genome evolution in host specialist ectomycorrhizal fungi.</title>
        <authorList>
            <person name="Lofgren L.A."/>
            <person name="Nguyen N.H."/>
            <person name="Vilgalys R."/>
            <person name="Ruytinx J."/>
            <person name="Liao H.L."/>
            <person name="Branco S."/>
            <person name="Kuo A."/>
            <person name="LaButti K."/>
            <person name="Lipzen A."/>
            <person name="Andreopoulos W."/>
            <person name="Pangilinan J."/>
            <person name="Riley R."/>
            <person name="Hundley H."/>
            <person name="Na H."/>
            <person name="Barry K."/>
            <person name="Grigoriev I.V."/>
            <person name="Stajich J.E."/>
            <person name="Kennedy P.G."/>
        </authorList>
    </citation>
    <scope>NUCLEOTIDE SEQUENCE</scope>
    <source>
        <strain evidence="2">DOB743</strain>
    </source>
</reference>
<gene>
    <name evidence="2" type="ORF">EV702DRAFT_413834</name>
</gene>
<organism evidence="2 3">
    <name type="scientific">Suillus placidus</name>
    <dbReference type="NCBI Taxonomy" id="48579"/>
    <lineage>
        <taxon>Eukaryota</taxon>
        <taxon>Fungi</taxon>
        <taxon>Dikarya</taxon>
        <taxon>Basidiomycota</taxon>
        <taxon>Agaricomycotina</taxon>
        <taxon>Agaricomycetes</taxon>
        <taxon>Agaricomycetidae</taxon>
        <taxon>Boletales</taxon>
        <taxon>Suillineae</taxon>
        <taxon>Suillaceae</taxon>
        <taxon>Suillus</taxon>
    </lineage>
</organism>
<keyword evidence="1" id="KW-1133">Transmembrane helix</keyword>
<dbReference type="EMBL" id="JABBWD010000031">
    <property type="protein sequence ID" value="KAG1775738.1"/>
    <property type="molecule type" value="Genomic_DNA"/>
</dbReference>
<keyword evidence="3" id="KW-1185">Reference proteome</keyword>
<dbReference type="OrthoDB" id="196103at2759"/>
<feature type="transmembrane region" description="Helical" evidence="1">
    <location>
        <begin position="61"/>
        <end position="80"/>
    </location>
</feature>
<accession>A0A9P6ZSK1</accession>
<keyword evidence="1" id="KW-0812">Transmembrane</keyword>
<dbReference type="Proteomes" id="UP000714275">
    <property type="component" value="Unassembled WGS sequence"/>
</dbReference>
<feature type="transmembrane region" description="Helical" evidence="1">
    <location>
        <begin position="31"/>
        <end position="49"/>
    </location>
</feature>
<keyword evidence="1" id="KW-0472">Membrane</keyword>
<evidence type="ECO:0000313" key="2">
    <source>
        <dbReference type="EMBL" id="KAG1775738.1"/>
    </source>
</evidence>
<sequence>MFFASNYFYTWLFNDYNGTLFNIRTRSLNNLVYWTAQIFGSFFVGHFVLDLKRFRRRLRAFFCWSIVAVFVFAVHTWAILLPKDIYSRLRASHCRQGSPRLYVANNCLLVDGRYVQ</sequence>
<proteinExistence type="predicted"/>
<evidence type="ECO:0000256" key="1">
    <source>
        <dbReference type="SAM" id="Phobius"/>
    </source>
</evidence>
<comment type="caution">
    <text evidence="2">The sequence shown here is derived from an EMBL/GenBank/DDBJ whole genome shotgun (WGS) entry which is preliminary data.</text>
</comment>
<name>A0A9P6ZSK1_9AGAM</name>
<evidence type="ECO:0000313" key="3">
    <source>
        <dbReference type="Proteomes" id="UP000714275"/>
    </source>
</evidence>
<dbReference type="AlphaFoldDB" id="A0A9P6ZSK1"/>
<protein>
    <submittedName>
        <fullName evidence="2">Uncharacterized protein</fullName>
    </submittedName>
</protein>